<reference evidence="2 3" key="1">
    <citation type="submission" date="2019-01" db="EMBL/GenBank/DDBJ databases">
        <title>Pseudolysobacter antarctica gen. nov., sp. nov., isolated from Fildes Peninsula, Antarctica.</title>
        <authorList>
            <person name="Wei Z."/>
            <person name="Peng F."/>
        </authorList>
    </citation>
    <scope>NUCLEOTIDE SEQUENCE [LARGE SCALE GENOMIC DNA]</scope>
    <source>
        <strain evidence="2 3">AQ6-296</strain>
    </source>
</reference>
<dbReference type="InterPro" id="IPR036388">
    <property type="entry name" value="WH-like_DNA-bd_sf"/>
</dbReference>
<dbReference type="KEGG" id="xbc:ELE36_03000"/>
<dbReference type="InterPro" id="IPR014284">
    <property type="entry name" value="RNA_pol_sigma-70_dom"/>
</dbReference>
<dbReference type="Proteomes" id="UP000291562">
    <property type="component" value="Chromosome"/>
</dbReference>
<dbReference type="InterPro" id="IPR013324">
    <property type="entry name" value="RNA_pol_sigma_r3/r4-like"/>
</dbReference>
<feature type="domain" description="RNA polymerase sigma-70 ECF-like HTH" evidence="1">
    <location>
        <begin position="54"/>
        <end position="217"/>
    </location>
</feature>
<dbReference type="EMBL" id="CP035704">
    <property type="protein sequence ID" value="QBB69426.1"/>
    <property type="molecule type" value="Genomic_DNA"/>
</dbReference>
<sequence>MRADRIFTPENDLFFRISASLVARIITAYSPVIAQAGRTVKNSDATLDNPLPGAPAEVFAFVYDELRRLASRERRAAGDEPTLDTTALVHEAYLKLHQSVHLAGLERSHFFALAARAMRQILVDQARRRSVRRRSGQIALTTGVGELIAHDHENLVDVVALDAALNRLIELDPRGAQVVEWRVFAGLDMVEIAQLLQLTERTIARDWRRACAFLVQQLGLLVPAKSVDL</sequence>
<dbReference type="InterPro" id="IPR053812">
    <property type="entry name" value="HTH_Sigma70_ECF-like"/>
</dbReference>
<dbReference type="SUPFAM" id="SSF88659">
    <property type="entry name" value="Sigma3 and sigma4 domains of RNA polymerase sigma factors"/>
    <property type="match status" value="1"/>
</dbReference>
<dbReference type="AlphaFoldDB" id="A0A411HFZ2"/>
<dbReference type="Pfam" id="PF07638">
    <property type="entry name" value="Sigma70_ECF"/>
    <property type="match status" value="1"/>
</dbReference>
<proteinExistence type="predicted"/>
<dbReference type="OrthoDB" id="128473at2"/>
<gene>
    <name evidence="2" type="ORF">ELE36_03000</name>
</gene>
<dbReference type="InterPro" id="IPR011517">
    <property type="entry name" value="RNA_pol_sigma70_ECF-like"/>
</dbReference>
<dbReference type="NCBIfam" id="TIGR02937">
    <property type="entry name" value="sigma70-ECF"/>
    <property type="match status" value="1"/>
</dbReference>
<keyword evidence="3" id="KW-1185">Reference proteome</keyword>
<dbReference type="Gene3D" id="1.10.10.10">
    <property type="entry name" value="Winged helix-like DNA-binding domain superfamily/Winged helix DNA-binding domain"/>
    <property type="match status" value="1"/>
</dbReference>
<accession>A0A411HFZ2</accession>
<evidence type="ECO:0000313" key="2">
    <source>
        <dbReference type="EMBL" id="QBB69426.1"/>
    </source>
</evidence>
<dbReference type="NCBIfam" id="TIGR02999">
    <property type="entry name" value="Sig-70_X6"/>
    <property type="match status" value="1"/>
</dbReference>
<name>A0A411HFZ2_9GAMM</name>
<dbReference type="GO" id="GO:0006352">
    <property type="term" value="P:DNA-templated transcription initiation"/>
    <property type="evidence" value="ECO:0007669"/>
    <property type="project" value="InterPro"/>
</dbReference>
<protein>
    <submittedName>
        <fullName evidence="2">Sigma-70 family RNA polymerase sigma factor</fullName>
    </submittedName>
</protein>
<dbReference type="GO" id="GO:0003700">
    <property type="term" value="F:DNA-binding transcription factor activity"/>
    <property type="evidence" value="ECO:0007669"/>
    <property type="project" value="InterPro"/>
</dbReference>
<evidence type="ECO:0000259" key="1">
    <source>
        <dbReference type="Pfam" id="PF07638"/>
    </source>
</evidence>
<organism evidence="2 3">
    <name type="scientific">Pseudolysobacter antarcticus</name>
    <dbReference type="NCBI Taxonomy" id="2511995"/>
    <lineage>
        <taxon>Bacteria</taxon>
        <taxon>Pseudomonadati</taxon>
        <taxon>Pseudomonadota</taxon>
        <taxon>Gammaproteobacteria</taxon>
        <taxon>Lysobacterales</taxon>
        <taxon>Rhodanobacteraceae</taxon>
        <taxon>Pseudolysobacter</taxon>
    </lineage>
</organism>
<evidence type="ECO:0000313" key="3">
    <source>
        <dbReference type="Proteomes" id="UP000291562"/>
    </source>
</evidence>